<dbReference type="AlphaFoldDB" id="A0A5J4V110"/>
<dbReference type="EMBL" id="SNRW01011013">
    <property type="protein sequence ID" value="KAA6375751.1"/>
    <property type="molecule type" value="Genomic_DNA"/>
</dbReference>
<dbReference type="Pfam" id="PF00078">
    <property type="entry name" value="RVT_1"/>
    <property type="match status" value="1"/>
</dbReference>
<dbReference type="Gene3D" id="3.30.420.10">
    <property type="entry name" value="Ribonuclease H-like superfamily/Ribonuclease H"/>
    <property type="match status" value="1"/>
</dbReference>
<dbReference type="InterPro" id="IPR000477">
    <property type="entry name" value="RT_dom"/>
</dbReference>
<dbReference type="InterPro" id="IPR036397">
    <property type="entry name" value="RNaseH_sf"/>
</dbReference>
<feature type="region of interest" description="Disordered" evidence="1">
    <location>
        <begin position="230"/>
        <end position="291"/>
    </location>
</feature>
<dbReference type="InterPro" id="IPR043128">
    <property type="entry name" value="Rev_trsase/Diguanyl_cyclase"/>
</dbReference>
<evidence type="ECO:0000259" key="2">
    <source>
        <dbReference type="Pfam" id="PF00078"/>
    </source>
</evidence>
<protein>
    <recommendedName>
        <fullName evidence="2">Reverse transcriptase domain-containing protein</fullName>
    </recommendedName>
</protein>
<dbReference type="Gene3D" id="3.30.70.270">
    <property type="match status" value="1"/>
</dbReference>
<comment type="caution">
    <text evidence="3">The sequence shown here is derived from an EMBL/GenBank/DDBJ whole genome shotgun (WGS) entry which is preliminary data.</text>
</comment>
<dbReference type="GO" id="GO:0003676">
    <property type="term" value="F:nucleic acid binding"/>
    <property type="evidence" value="ECO:0007669"/>
    <property type="project" value="InterPro"/>
</dbReference>
<dbReference type="PANTHER" id="PTHR33050">
    <property type="entry name" value="REVERSE TRANSCRIPTASE DOMAIN-CONTAINING PROTEIN"/>
    <property type="match status" value="1"/>
</dbReference>
<organism evidence="3 4">
    <name type="scientific">Streblomastix strix</name>
    <dbReference type="NCBI Taxonomy" id="222440"/>
    <lineage>
        <taxon>Eukaryota</taxon>
        <taxon>Metamonada</taxon>
        <taxon>Preaxostyla</taxon>
        <taxon>Oxymonadida</taxon>
        <taxon>Streblomastigidae</taxon>
        <taxon>Streblomastix</taxon>
    </lineage>
</organism>
<evidence type="ECO:0000313" key="3">
    <source>
        <dbReference type="EMBL" id="KAA6375751.1"/>
    </source>
</evidence>
<evidence type="ECO:0000256" key="1">
    <source>
        <dbReference type="SAM" id="MobiDB-lite"/>
    </source>
</evidence>
<accession>A0A5J4V110</accession>
<dbReference type="CDD" id="cd09275">
    <property type="entry name" value="RNase_HI_RT_DIRS1"/>
    <property type="match status" value="1"/>
</dbReference>
<feature type="compositionally biased region" description="Basic and acidic residues" evidence="1">
    <location>
        <begin position="275"/>
        <end position="286"/>
    </location>
</feature>
<reference evidence="3 4" key="1">
    <citation type="submission" date="2019-03" db="EMBL/GenBank/DDBJ databases">
        <title>Single cell metagenomics reveals metabolic interactions within the superorganism composed of flagellate Streblomastix strix and complex community of Bacteroidetes bacteria on its surface.</title>
        <authorList>
            <person name="Treitli S.C."/>
            <person name="Kolisko M."/>
            <person name="Husnik F."/>
            <person name="Keeling P."/>
            <person name="Hampl V."/>
        </authorList>
    </citation>
    <scope>NUCLEOTIDE SEQUENCE [LARGE SCALE GENOMIC DNA]</scope>
    <source>
        <strain evidence="3">ST1C</strain>
    </source>
</reference>
<dbReference type="PANTHER" id="PTHR33050:SF7">
    <property type="entry name" value="RIBONUCLEASE H"/>
    <property type="match status" value="1"/>
</dbReference>
<name>A0A5J4V110_9EUKA</name>
<dbReference type="SUPFAM" id="SSF56672">
    <property type="entry name" value="DNA/RNA polymerases"/>
    <property type="match status" value="1"/>
</dbReference>
<proteinExistence type="predicted"/>
<dbReference type="InterPro" id="IPR043502">
    <property type="entry name" value="DNA/RNA_pol_sf"/>
</dbReference>
<feature type="domain" description="Reverse transcriptase" evidence="2">
    <location>
        <begin position="76"/>
        <end position="179"/>
    </location>
</feature>
<feature type="compositionally biased region" description="Polar residues" evidence="1">
    <location>
        <begin position="243"/>
        <end position="253"/>
    </location>
</feature>
<dbReference type="Gene3D" id="3.10.10.10">
    <property type="entry name" value="HIV Type 1 Reverse Transcriptase, subunit A, domain 1"/>
    <property type="match status" value="1"/>
</dbReference>
<dbReference type="InterPro" id="IPR052055">
    <property type="entry name" value="Hepadnavirus_pol/RT"/>
</dbReference>
<gene>
    <name evidence="3" type="ORF">EZS28_028722</name>
</gene>
<dbReference type="Proteomes" id="UP000324800">
    <property type="component" value="Unassembled WGS sequence"/>
</dbReference>
<evidence type="ECO:0000313" key="4">
    <source>
        <dbReference type="Proteomes" id="UP000324800"/>
    </source>
</evidence>
<sequence>MKTSKGSGIHTKTVFFLFKNEDCEKRLQERLRICPFSGSREKEMAYTKKLEEELRENQIEQIHPDKAKWFNPTFIIPKLHQKWRKILDASALNKEIQTIHFKMIETDQVRDLKRKGDWATSLDLKSAFHHLIVYPPLGPYLAFEAMEKVYQYRAMPFGTQHSPIFFEQALTMVLTKTRGDIWMDNSSNEMRNRTKTTDQLPIVDLGLGKDAHKDDTPKKTGTTLLIKEIYQPNRETSPDQDKISSINNKQTEFYKSPGKRRISLPKVNGLSKNESTQEQRMEREYDSTQGNPSRALLVAVSDSDELRDDIRSENSRGSDGIRRISKGLGSDLELQTGDNLVQHREWNKDQKRWTSNKKETEAIYLGLFCYEQVFKELQIKAILIKSDSSTAIRDLAKQRAGQTLVAEVKKIVKLNQQLKIQTQTQHIPGISNKITQTLCRLSTQADYSIKKEIFIALCQAWKIIPTLDQFAIGENKLMNRYVARGEEDEEAEWLNAFSRPWKEEIFGTTHQFRKLEKTQSLGKSLNQSQS</sequence>